<dbReference type="KEGG" id="pfuw:KF707C_30330"/>
<evidence type="ECO:0008006" key="4">
    <source>
        <dbReference type="Google" id="ProtNLM"/>
    </source>
</evidence>
<feature type="signal peptide" evidence="1">
    <location>
        <begin position="1"/>
        <end position="20"/>
    </location>
</feature>
<proteinExistence type="predicted"/>
<sequence length="115" mass="11573">MKLPSITLCLALLCAPAAFTAEVISETPDTTVGKAGGGMTGLMLGAIGGPIGAVAGAAVGYFGGGALQESAGLAEPAYLVETDEGDVQRFRAPGQRFAPGDQVEVRGIRLEPRAQ</sequence>
<organism evidence="2 3">
    <name type="scientific">Metapseudomonas furukawaii</name>
    <name type="common">Pseudomonas furukawaii</name>
    <dbReference type="NCBI Taxonomy" id="1149133"/>
    <lineage>
        <taxon>Bacteria</taxon>
        <taxon>Pseudomonadati</taxon>
        <taxon>Pseudomonadota</taxon>
        <taxon>Gammaproteobacteria</taxon>
        <taxon>Pseudomonadales</taxon>
        <taxon>Pseudomonadaceae</taxon>
        <taxon>Metapseudomonas</taxon>
    </lineage>
</organism>
<evidence type="ECO:0000313" key="3">
    <source>
        <dbReference type="Proteomes" id="UP000218554"/>
    </source>
</evidence>
<dbReference type="EMBL" id="AP014862">
    <property type="protein sequence ID" value="BAU74721.1"/>
    <property type="molecule type" value="Genomic_DNA"/>
</dbReference>
<evidence type="ECO:0000256" key="1">
    <source>
        <dbReference type="SAM" id="SignalP"/>
    </source>
</evidence>
<dbReference type="AlphaFoldDB" id="A0AAD1C194"/>
<accession>A0AAD1C194</accession>
<gene>
    <name evidence="2" type="ORF">KF707C_30330</name>
</gene>
<reference evidence="3" key="1">
    <citation type="submission" date="2015-05" db="EMBL/GenBank/DDBJ databases">
        <title>Draft genome sequencing of a biphenyl-degrading bacterium, Pseudomonas balearica KF707 (=NBRC110670).</title>
        <authorList>
            <person name="Kimura N."/>
            <person name="Hirose J."/>
            <person name="Watanabe T."/>
            <person name="Suenaga H."/>
            <person name="Fujihara H."/>
            <person name="Noguchi M."/>
            <person name="Hashimoto M."/>
            <person name="Shimodaira J."/>
            <person name="Tsuchikane K."/>
            <person name="Hosoyama A."/>
            <person name="Yamazoe A."/>
            <person name="Fujita N."/>
            <person name="Furukawa K."/>
        </authorList>
    </citation>
    <scope>NUCLEOTIDE SEQUENCE [LARGE SCALE GENOMIC DNA]</scope>
    <source>
        <strain evidence="3">DSM 10086 / NBRC 110670 / KF707</strain>
    </source>
</reference>
<keyword evidence="3" id="KW-1185">Reference proteome</keyword>
<feature type="chain" id="PRO_5042220687" description="Proteobacterial sortase system OmpA family protein" evidence="1">
    <location>
        <begin position="21"/>
        <end position="115"/>
    </location>
</feature>
<protein>
    <recommendedName>
        <fullName evidence="4">Proteobacterial sortase system OmpA family protein</fullName>
    </recommendedName>
</protein>
<name>A0AAD1C194_METFU</name>
<evidence type="ECO:0000313" key="2">
    <source>
        <dbReference type="EMBL" id="BAU74721.1"/>
    </source>
</evidence>
<dbReference type="Proteomes" id="UP000218554">
    <property type="component" value="Chromosome"/>
</dbReference>
<keyword evidence="1" id="KW-0732">Signal</keyword>
<reference evidence="2 3" key="2">
    <citation type="journal article" date="2017" name="Int. J. Syst. Evol. Microbiol.">
        <title>Pseudomonas furukawaii sp. nov., a polychlorinated biphenyl-degrading bacterium isolated from biphenyl-contaminated soil in Japan.</title>
        <authorList>
            <person name="Kimura N."/>
            <person name="Watanabe T."/>
            <person name="Suenaga H."/>
            <person name="Fujihara H."/>
            <person name="Futagami T."/>
            <person name="Goto M."/>
            <person name="Hanada S."/>
            <person name="Hirose J."/>
        </authorList>
    </citation>
    <scope>NUCLEOTIDE SEQUENCE [LARGE SCALE GENOMIC DNA]</scope>
    <source>
        <strain evidence="3">DSM 10086 / NBRC 110670 / KF707</strain>
    </source>
</reference>
<dbReference type="RefSeq" id="WP_003450193.1">
    <property type="nucleotide sequence ID" value="NZ_AJMR01000096.1"/>
</dbReference>